<dbReference type="Proteomes" id="UP000243525">
    <property type="component" value="Unassembled WGS sequence"/>
</dbReference>
<dbReference type="SUPFAM" id="SSF53335">
    <property type="entry name" value="S-adenosyl-L-methionine-dependent methyltransferases"/>
    <property type="match status" value="1"/>
</dbReference>
<dbReference type="InterPro" id="IPR002941">
    <property type="entry name" value="DNA_methylase_N4/N6"/>
</dbReference>
<dbReference type="EC" id="2.1.1.-" evidence="3"/>
<keyword evidence="6" id="KW-1185">Reference proteome</keyword>
<evidence type="ECO:0000259" key="4">
    <source>
        <dbReference type="Pfam" id="PF01555"/>
    </source>
</evidence>
<dbReference type="GO" id="GO:0032259">
    <property type="term" value="P:methylation"/>
    <property type="evidence" value="ECO:0007669"/>
    <property type="project" value="UniProtKB-KW"/>
</dbReference>
<evidence type="ECO:0000256" key="1">
    <source>
        <dbReference type="ARBA" id="ARBA00022603"/>
    </source>
</evidence>
<dbReference type="EMBL" id="QAAD01000001">
    <property type="protein sequence ID" value="PTN10573.1"/>
    <property type="molecule type" value="Genomic_DNA"/>
</dbReference>
<protein>
    <recommendedName>
        <fullName evidence="3">Methyltransferase</fullName>
        <ecNumber evidence="3">2.1.1.-</ecNumber>
    </recommendedName>
</protein>
<comment type="similarity">
    <text evidence="3">Belongs to the N(4)/N(6)-methyltransferase family.</text>
</comment>
<evidence type="ECO:0000256" key="3">
    <source>
        <dbReference type="RuleBase" id="RU362026"/>
    </source>
</evidence>
<dbReference type="PRINTS" id="PR00508">
    <property type="entry name" value="S21N4MTFRASE"/>
</dbReference>
<dbReference type="AlphaFoldDB" id="A0A2T5C6J1"/>
<dbReference type="RefSeq" id="WP_107820675.1">
    <property type="nucleotide sequence ID" value="NZ_OY782574.1"/>
</dbReference>
<dbReference type="InterPro" id="IPR001091">
    <property type="entry name" value="RM_Methyltransferase"/>
</dbReference>
<dbReference type="InterPro" id="IPR029063">
    <property type="entry name" value="SAM-dependent_MTases_sf"/>
</dbReference>
<comment type="caution">
    <text evidence="5">The sequence shown here is derived from an EMBL/GenBank/DDBJ whole genome shotgun (WGS) entry which is preliminary data.</text>
</comment>
<name>A0A2T5C6J1_9BACT</name>
<evidence type="ECO:0000256" key="2">
    <source>
        <dbReference type="ARBA" id="ARBA00022679"/>
    </source>
</evidence>
<evidence type="ECO:0000313" key="6">
    <source>
        <dbReference type="Proteomes" id="UP000243525"/>
    </source>
</evidence>
<keyword evidence="1 5" id="KW-0489">Methyltransferase</keyword>
<feature type="domain" description="DNA methylase N-4/N-6" evidence="4">
    <location>
        <begin position="24"/>
        <end position="313"/>
    </location>
</feature>
<dbReference type="Gene3D" id="3.40.50.150">
    <property type="entry name" value="Vaccinia Virus protein VP39"/>
    <property type="match status" value="1"/>
</dbReference>
<reference evidence="5 6" key="1">
    <citation type="submission" date="2018-04" db="EMBL/GenBank/DDBJ databases">
        <title>Genomic Encyclopedia of Archaeal and Bacterial Type Strains, Phase II (KMG-II): from individual species to whole genera.</title>
        <authorList>
            <person name="Goeker M."/>
        </authorList>
    </citation>
    <scope>NUCLEOTIDE SEQUENCE [LARGE SCALE GENOMIC DNA]</scope>
    <source>
        <strain evidence="5 6">DSM 28823</strain>
    </source>
</reference>
<organism evidence="5 6">
    <name type="scientific">Mangrovibacterium marinum</name>
    <dbReference type="NCBI Taxonomy" id="1639118"/>
    <lineage>
        <taxon>Bacteria</taxon>
        <taxon>Pseudomonadati</taxon>
        <taxon>Bacteroidota</taxon>
        <taxon>Bacteroidia</taxon>
        <taxon>Marinilabiliales</taxon>
        <taxon>Prolixibacteraceae</taxon>
        <taxon>Mangrovibacterium</taxon>
    </lineage>
</organism>
<accession>A0A2T5C6J1</accession>
<dbReference type="Pfam" id="PF01555">
    <property type="entry name" value="N6_N4_Mtase"/>
    <property type="match status" value="1"/>
</dbReference>
<proteinExistence type="inferred from homology"/>
<dbReference type="GO" id="GO:0008170">
    <property type="term" value="F:N-methyltransferase activity"/>
    <property type="evidence" value="ECO:0007669"/>
    <property type="project" value="InterPro"/>
</dbReference>
<dbReference type="OrthoDB" id="9800801at2"/>
<sequence length="331" mass="37603">MDQRLLIEEGDFLNLYKSWDAPTVIISDGPYGIGGFPGDPKSAKNLGKVYEPFIKAWAESSTPNTTLWFWNTELGWANVHPVLEKYGWEFVNCHIWNKGKAHIAGNANTKTLRKLPVVTEVCVQYVLKPEFVIDGNSLSMQEWLRYEWKRTGLPLSKTNEACGVKNAATRKYFTTCDLWYFPPSEAFEKFTKYANENGKVEGKPYFSLNGIDPISKDEWDKMRAKFKCPFGVSNVWEHPPLNGKERLKNGSKSLHLNQKPLKLMEIIIDISSDIGDVIWEPFGGLFSGAIAAHNLNRVAYASEINGEIFKHAENRVKSILDQPKLNLLLDQ</sequence>
<evidence type="ECO:0000313" key="5">
    <source>
        <dbReference type="EMBL" id="PTN10573.1"/>
    </source>
</evidence>
<gene>
    <name evidence="5" type="ORF">C8N47_101223</name>
</gene>
<dbReference type="GO" id="GO:0003677">
    <property type="term" value="F:DNA binding"/>
    <property type="evidence" value="ECO:0007669"/>
    <property type="project" value="InterPro"/>
</dbReference>
<keyword evidence="2" id="KW-0808">Transferase</keyword>